<dbReference type="Proteomes" id="UP000002384">
    <property type="component" value="Chromosome"/>
</dbReference>
<dbReference type="HOGENOM" id="CLU_126044_1_0_3"/>
<reference evidence="3" key="1">
    <citation type="journal article" date="2011" name="MBio">
        <title>Novel metabolic attributes of the genus Cyanothece, comprising a group of unicellular nitrogen-fixing Cyanobacteria.</title>
        <authorList>
            <person name="Bandyopadhyay A."/>
            <person name="Elvitigala T."/>
            <person name="Welsh E."/>
            <person name="Stockel J."/>
            <person name="Liberton M."/>
            <person name="Min H."/>
            <person name="Sherman L.A."/>
            <person name="Pakrasi H.B."/>
        </authorList>
    </citation>
    <scope>NUCLEOTIDE SEQUENCE [LARGE SCALE GENOMIC DNA]</scope>
    <source>
        <strain evidence="3">PCC 7424</strain>
    </source>
</reference>
<dbReference type="eggNOG" id="ENOG5031BER">
    <property type="taxonomic scope" value="Bacteria"/>
</dbReference>
<dbReference type="AlphaFoldDB" id="B7KFQ5"/>
<dbReference type="RefSeq" id="WP_015956960.1">
    <property type="nucleotide sequence ID" value="NC_011729.1"/>
</dbReference>
<gene>
    <name evidence="2" type="ordered locus">PCC7424_5027</name>
</gene>
<dbReference type="STRING" id="65393.PCC7424_5027"/>
<organism evidence="2 3">
    <name type="scientific">Gloeothece citriformis (strain PCC 7424)</name>
    <name type="common">Cyanothece sp. (strain PCC 7424)</name>
    <dbReference type="NCBI Taxonomy" id="65393"/>
    <lineage>
        <taxon>Bacteria</taxon>
        <taxon>Bacillati</taxon>
        <taxon>Cyanobacteriota</taxon>
        <taxon>Cyanophyceae</taxon>
        <taxon>Oscillatoriophycideae</taxon>
        <taxon>Chroococcales</taxon>
        <taxon>Aphanothecaceae</taxon>
        <taxon>Gloeothece</taxon>
        <taxon>Gloeothece citriformis</taxon>
    </lineage>
</organism>
<feature type="transmembrane region" description="Helical" evidence="1">
    <location>
        <begin position="21"/>
        <end position="42"/>
    </location>
</feature>
<protein>
    <submittedName>
        <fullName evidence="2">Uncharacterized protein</fullName>
    </submittedName>
</protein>
<accession>B7KFQ5</accession>
<keyword evidence="3" id="KW-1185">Reference proteome</keyword>
<evidence type="ECO:0000313" key="3">
    <source>
        <dbReference type="Proteomes" id="UP000002384"/>
    </source>
</evidence>
<proteinExistence type="predicted"/>
<keyword evidence="1" id="KW-1133">Transmembrane helix</keyword>
<keyword evidence="1" id="KW-0472">Membrane</keyword>
<dbReference type="EMBL" id="CP001291">
    <property type="protein sequence ID" value="ACK73380.1"/>
    <property type="molecule type" value="Genomic_DNA"/>
</dbReference>
<keyword evidence="1" id="KW-0812">Transmembrane</keyword>
<dbReference type="OrthoDB" id="425848at2"/>
<feature type="transmembrane region" description="Helical" evidence="1">
    <location>
        <begin position="62"/>
        <end position="85"/>
    </location>
</feature>
<sequence>MTNPDPNFNKQVQRLHQLTVYGRWGFVILSWLSLGSFGIWGLREEFKLWQQYFTWTAVRYAIAYNFVPAVCLFFCIGITGAVLVWQSRNLFSGIPSEERQRLEQQVRKIKAIGKRHPLWKWVIK</sequence>
<dbReference type="KEGG" id="cyc:PCC7424_5027"/>
<evidence type="ECO:0000313" key="2">
    <source>
        <dbReference type="EMBL" id="ACK73380.1"/>
    </source>
</evidence>
<evidence type="ECO:0000256" key="1">
    <source>
        <dbReference type="SAM" id="Phobius"/>
    </source>
</evidence>
<name>B7KFQ5_GLOC7</name>